<protein>
    <submittedName>
        <fullName evidence="1">Uncharacterized protein</fullName>
    </submittedName>
</protein>
<dbReference type="EMBL" id="LR796334">
    <property type="protein sequence ID" value="CAB4137438.1"/>
    <property type="molecule type" value="Genomic_DNA"/>
</dbReference>
<organism evidence="1">
    <name type="scientific">uncultured Caudovirales phage</name>
    <dbReference type="NCBI Taxonomy" id="2100421"/>
    <lineage>
        <taxon>Viruses</taxon>
        <taxon>Duplodnaviria</taxon>
        <taxon>Heunggongvirae</taxon>
        <taxon>Uroviricota</taxon>
        <taxon>Caudoviricetes</taxon>
        <taxon>Peduoviridae</taxon>
        <taxon>Maltschvirus</taxon>
        <taxon>Maltschvirus maltsch</taxon>
    </lineage>
</organism>
<evidence type="ECO:0000313" key="1">
    <source>
        <dbReference type="EMBL" id="CAB4137438.1"/>
    </source>
</evidence>
<sequence>MENFKFIGIKDCGTASCPHCGSEGRYIYQWEENGVARSAMAGCYKMLTGKLSKGEDVRYFEILAEKQSKGKELNGWDKNIIRLQGYLSENKYSKEWVEMKINEVLSQRKQYLSKKR</sequence>
<reference evidence="1" key="1">
    <citation type="submission" date="2020-04" db="EMBL/GenBank/DDBJ databases">
        <authorList>
            <person name="Chiriac C."/>
            <person name="Salcher M."/>
            <person name="Ghai R."/>
            <person name="Kavagutti S V."/>
        </authorList>
    </citation>
    <scope>NUCLEOTIDE SEQUENCE</scope>
</reference>
<name>A0A6J5LSL1_9CAUD</name>
<gene>
    <name evidence="1" type="ORF">UFOVP324_36</name>
</gene>
<accession>A0A6J5LSL1</accession>
<proteinExistence type="predicted"/>